<proteinExistence type="predicted"/>
<dbReference type="Proteomes" id="UP001246690">
    <property type="component" value="Chromosome"/>
</dbReference>
<dbReference type="EMBL" id="CP133838">
    <property type="protein sequence ID" value="WMY76281.1"/>
    <property type="molecule type" value="Genomic_DNA"/>
</dbReference>
<reference evidence="1 2" key="1">
    <citation type="submission" date="2023-09" db="EMBL/GenBank/DDBJ databases">
        <title>Buttiauxella selenatireducens sp. nov., isolated from the rhizosphere of Cardamine hupingshanesis.</title>
        <authorList>
            <person name="Zhang S."/>
            <person name="Xu Z."/>
            <person name="Wang H."/>
            <person name="Guo Y."/>
        </authorList>
    </citation>
    <scope>NUCLEOTIDE SEQUENCE [LARGE SCALE GENOMIC DNA]</scope>
    <source>
        <strain evidence="1 2">R73</strain>
    </source>
</reference>
<gene>
    <name evidence="1" type="ORF">RHD99_10295</name>
</gene>
<evidence type="ECO:0000313" key="2">
    <source>
        <dbReference type="Proteomes" id="UP001246690"/>
    </source>
</evidence>
<protein>
    <submittedName>
        <fullName evidence="1">Uncharacterized protein</fullName>
    </submittedName>
</protein>
<sequence length="145" mass="16231">MAANFNFYLSQQVGINTTTLDVIDLAERCELLTDVLMDCINPAESAALCHHLNAHLDALKENLEKTLSPDRIEQLSVNSPSDFPESHWLADSDDLCDYCQVITQILLCHSLPLKTAHTLTGLLARLVNTLVDDLRTPRFLREQSV</sequence>
<organism evidence="1 2">
    <name type="scientific">Buttiauxella selenatireducens</name>
    <dbReference type="NCBI Taxonomy" id="3073902"/>
    <lineage>
        <taxon>Bacteria</taxon>
        <taxon>Pseudomonadati</taxon>
        <taxon>Pseudomonadota</taxon>
        <taxon>Gammaproteobacteria</taxon>
        <taxon>Enterobacterales</taxon>
        <taxon>Enterobacteriaceae</taxon>
        <taxon>Buttiauxella</taxon>
    </lineage>
</organism>
<accession>A0ABY9SIN0</accession>
<name>A0ABY9SIN0_9ENTR</name>
<evidence type="ECO:0000313" key="1">
    <source>
        <dbReference type="EMBL" id="WMY76281.1"/>
    </source>
</evidence>
<keyword evidence="2" id="KW-1185">Reference proteome</keyword>
<dbReference type="RefSeq" id="WP_309878680.1">
    <property type="nucleotide sequence ID" value="NZ_CP133838.1"/>
</dbReference>